<comment type="caution">
    <text evidence="2">The sequence shown here is derived from an EMBL/GenBank/DDBJ whole genome shotgun (WGS) entry which is preliminary data.</text>
</comment>
<name>A0ABP9M3A8_9BURK</name>
<gene>
    <name evidence="2" type="ORF">GCM10023337_14590</name>
</gene>
<dbReference type="InterPro" id="IPR051200">
    <property type="entry name" value="Host-pathogen_enzymatic-act"/>
</dbReference>
<accession>A0ABP9M3A8</accession>
<dbReference type="SUPFAM" id="SSF50974">
    <property type="entry name" value="Nitrous oxide reductase, N-terminal domain"/>
    <property type="match status" value="1"/>
</dbReference>
<keyword evidence="1" id="KW-0732">Signal</keyword>
<dbReference type="RefSeq" id="WP_345370716.1">
    <property type="nucleotide sequence ID" value="NZ_BAABKD010000009.1"/>
</dbReference>
<feature type="signal peptide" evidence="1">
    <location>
        <begin position="1"/>
        <end position="30"/>
    </location>
</feature>
<dbReference type="EMBL" id="BAABKD010000009">
    <property type="protein sequence ID" value="GAA5090369.1"/>
    <property type="molecule type" value="Genomic_DNA"/>
</dbReference>
<reference evidence="3" key="1">
    <citation type="journal article" date="2019" name="Int. J. Syst. Evol. Microbiol.">
        <title>The Global Catalogue of Microorganisms (GCM) 10K type strain sequencing project: providing services to taxonomists for standard genome sequencing and annotation.</title>
        <authorList>
            <consortium name="The Broad Institute Genomics Platform"/>
            <consortium name="The Broad Institute Genome Sequencing Center for Infectious Disease"/>
            <person name="Wu L."/>
            <person name="Ma J."/>
        </authorList>
    </citation>
    <scope>NUCLEOTIDE SEQUENCE [LARGE SCALE GENOMIC DNA]</scope>
    <source>
        <strain evidence="3">JCM 18423</strain>
    </source>
</reference>
<dbReference type="Pfam" id="PF05096">
    <property type="entry name" value="Glu_cyclase_2"/>
    <property type="match status" value="1"/>
</dbReference>
<dbReference type="InterPro" id="IPR015943">
    <property type="entry name" value="WD40/YVTN_repeat-like_dom_sf"/>
</dbReference>
<dbReference type="PANTHER" id="PTHR47197:SF3">
    <property type="entry name" value="DIHYDRO-HEME D1 DEHYDROGENASE"/>
    <property type="match status" value="1"/>
</dbReference>
<feature type="chain" id="PRO_5047241500" description="YncE family protein" evidence="1">
    <location>
        <begin position="31"/>
        <end position="461"/>
    </location>
</feature>
<protein>
    <recommendedName>
        <fullName evidence="4">YncE family protein</fullName>
    </recommendedName>
</protein>
<dbReference type="Proteomes" id="UP001500227">
    <property type="component" value="Unassembled WGS sequence"/>
</dbReference>
<keyword evidence="3" id="KW-1185">Reference proteome</keyword>
<organism evidence="2 3">
    <name type="scientific">Paenalcaligenes hermetiae</name>
    <dbReference type="NCBI Taxonomy" id="1157987"/>
    <lineage>
        <taxon>Bacteria</taxon>
        <taxon>Pseudomonadati</taxon>
        <taxon>Pseudomonadota</taxon>
        <taxon>Betaproteobacteria</taxon>
        <taxon>Burkholderiales</taxon>
        <taxon>Alcaligenaceae</taxon>
        <taxon>Paenalcaligenes</taxon>
    </lineage>
</organism>
<evidence type="ECO:0000256" key="1">
    <source>
        <dbReference type="SAM" id="SignalP"/>
    </source>
</evidence>
<dbReference type="InterPro" id="IPR011045">
    <property type="entry name" value="N2O_reductase_N"/>
</dbReference>
<dbReference type="PANTHER" id="PTHR47197">
    <property type="entry name" value="PROTEIN NIRF"/>
    <property type="match status" value="1"/>
</dbReference>
<dbReference type="Gene3D" id="2.130.10.10">
    <property type="entry name" value="YVTN repeat-like/Quinoprotein amine dehydrogenase"/>
    <property type="match status" value="1"/>
</dbReference>
<evidence type="ECO:0008006" key="4">
    <source>
        <dbReference type="Google" id="ProtNLM"/>
    </source>
</evidence>
<evidence type="ECO:0000313" key="3">
    <source>
        <dbReference type="Proteomes" id="UP001500227"/>
    </source>
</evidence>
<proteinExistence type="predicted"/>
<dbReference type="InterPro" id="IPR007788">
    <property type="entry name" value="QCT"/>
</dbReference>
<evidence type="ECO:0000313" key="2">
    <source>
        <dbReference type="EMBL" id="GAA5090369.1"/>
    </source>
</evidence>
<sequence length="461" mass="49730">MQINLITKNNTWKRFALSTAALLLSTQLFAQNAVFDQPDTDFNAMLGVSGVVHPGDKAEVWGRGFKPGQEVQLMRNGQVLTGNQPVVADDQGQIRVEIHIPHDAALGLHPIVTQVAKPSAATVFDLKVSPKIEATGEDKFTLTQAPVTAGLYQVAYSAKNDVLFVTSAVGRPPVKQSQLSKVDPKQLKITQHITPAADPAREGQVMAVYGVTVDDKQNTVWVTNTRAGTVAVYSQDDLKLLKQFEHGSAPHARDVVVDETQQKAFVSSPTSNQLYVFDSKALKALDPITIPSKTRQNFAAMSLAYDAKQQRLYTVSRSTNELAVINTKTNTVETVVALAGIKNASGIAIAPEHQRAFVTGQSTDNVVIVDLKDNSILHNTPVGAGALNVAWDEASQLAYVAVRGADAVTVININGELVAHLPIGSFPNHITTDQKGHVYVVNKARGQEDNSADQITRIQPK</sequence>